<dbReference type="EC" id="4.1.2.48" evidence="8"/>
<dbReference type="FunFam" id="3.40.640.10:FF:000030">
    <property type="entry name" value="Low-specificity L-threonine aldolase"/>
    <property type="match status" value="1"/>
</dbReference>
<dbReference type="InterPro" id="IPR015424">
    <property type="entry name" value="PyrdxlP-dep_Trfase"/>
</dbReference>
<dbReference type="GO" id="GO:0008732">
    <property type="term" value="F:L-allo-threonine aldolase activity"/>
    <property type="evidence" value="ECO:0007669"/>
    <property type="project" value="TreeGrafter"/>
</dbReference>
<dbReference type="AlphaFoldDB" id="A0A060TFV3"/>
<protein>
    <recommendedName>
        <fullName evidence="8">low-specificity L-threonine aldolase</fullName>
        <ecNumber evidence="8">4.1.2.48</ecNumber>
    </recommendedName>
</protein>
<evidence type="ECO:0000256" key="5">
    <source>
        <dbReference type="ARBA" id="ARBA00050410"/>
    </source>
</evidence>
<evidence type="ECO:0000256" key="1">
    <source>
        <dbReference type="ARBA" id="ARBA00001933"/>
    </source>
</evidence>
<evidence type="ECO:0000313" key="11">
    <source>
        <dbReference type="EMBL" id="CDP37702.1"/>
    </source>
</evidence>
<dbReference type="CDD" id="cd06502">
    <property type="entry name" value="TA_like"/>
    <property type="match status" value="1"/>
</dbReference>
<comment type="pathway">
    <text evidence="7">Amino-acid degradation; L-threonine degradation via aldolase pathway; acetaldehyde and glycine from L-threonine: step 1/1.</text>
</comment>
<dbReference type="GO" id="GO:0006545">
    <property type="term" value="P:glycine biosynthetic process"/>
    <property type="evidence" value="ECO:0007669"/>
    <property type="project" value="TreeGrafter"/>
</dbReference>
<dbReference type="Pfam" id="PF01212">
    <property type="entry name" value="Beta_elim_lyase"/>
    <property type="match status" value="1"/>
</dbReference>
<comment type="cofactor">
    <cofactor evidence="1">
        <name>pyridoxal 5'-phosphate</name>
        <dbReference type="ChEBI" id="CHEBI:597326"/>
    </cofactor>
</comment>
<evidence type="ECO:0000256" key="2">
    <source>
        <dbReference type="ARBA" id="ARBA00006966"/>
    </source>
</evidence>
<keyword evidence="3" id="KW-0663">Pyridoxal phosphate</keyword>
<comment type="similarity">
    <text evidence="2">Belongs to the threonine aldolase family.</text>
</comment>
<organism evidence="11">
    <name type="scientific">Blastobotrys adeninivorans</name>
    <name type="common">Yeast</name>
    <name type="synonym">Arxula adeninivorans</name>
    <dbReference type="NCBI Taxonomy" id="409370"/>
    <lineage>
        <taxon>Eukaryota</taxon>
        <taxon>Fungi</taxon>
        <taxon>Dikarya</taxon>
        <taxon>Ascomycota</taxon>
        <taxon>Saccharomycotina</taxon>
        <taxon>Dipodascomycetes</taxon>
        <taxon>Dipodascales</taxon>
        <taxon>Trichomonascaceae</taxon>
        <taxon>Blastobotrys</taxon>
    </lineage>
</organism>
<evidence type="ECO:0000259" key="10">
    <source>
        <dbReference type="Pfam" id="PF01212"/>
    </source>
</evidence>
<dbReference type="PIRSF" id="PIRSF017617">
    <property type="entry name" value="Thr_aldolase"/>
    <property type="match status" value="1"/>
</dbReference>
<dbReference type="InterPro" id="IPR023603">
    <property type="entry name" value="Low_specificity_L-TA-like"/>
</dbReference>
<name>A0A060TFV3_BLAAD</name>
<evidence type="ECO:0000256" key="7">
    <source>
        <dbReference type="ARBA" id="ARBA00060555"/>
    </source>
</evidence>
<dbReference type="GO" id="GO:0006567">
    <property type="term" value="P:L-threonine catabolic process"/>
    <property type="evidence" value="ECO:0007669"/>
    <property type="project" value="TreeGrafter"/>
</dbReference>
<dbReference type="SUPFAM" id="SSF53383">
    <property type="entry name" value="PLP-dependent transferases"/>
    <property type="match status" value="1"/>
</dbReference>
<dbReference type="EMBL" id="HG937694">
    <property type="protein sequence ID" value="CDP37702.1"/>
    <property type="molecule type" value="Genomic_DNA"/>
</dbReference>
<evidence type="ECO:0000256" key="3">
    <source>
        <dbReference type="ARBA" id="ARBA00022898"/>
    </source>
</evidence>
<evidence type="ECO:0000256" key="6">
    <source>
        <dbReference type="ARBA" id="ARBA00050939"/>
    </source>
</evidence>
<gene>
    <name evidence="11" type="ORF">GNLVRS02_ARAD1D17512g</name>
</gene>
<accession>A0A060TFV3</accession>
<dbReference type="PANTHER" id="PTHR48097:SF9">
    <property type="entry name" value="L-THREONINE ALDOLASE"/>
    <property type="match status" value="1"/>
</dbReference>
<dbReference type="Gene3D" id="3.90.1150.10">
    <property type="entry name" value="Aspartate Aminotransferase, domain 1"/>
    <property type="match status" value="1"/>
</dbReference>
<comment type="catalytic activity">
    <reaction evidence="6">
        <text>L-allo-threonine = acetaldehyde + glycine</text>
        <dbReference type="Rhea" id="RHEA:26209"/>
        <dbReference type="ChEBI" id="CHEBI:15343"/>
        <dbReference type="ChEBI" id="CHEBI:57305"/>
        <dbReference type="ChEBI" id="CHEBI:58585"/>
        <dbReference type="EC" id="4.1.2.48"/>
    </reaction>
</comment>
<proteinExistence type="inferred from homology"/>
<dbReference type="NCBIfam" id="NF041359">
    <property type="entry name" value="GntG_guanitoxin"/>
    <property type="match status" value="1"/>
</dbReference>
<reference evidence="11" key="1">
    <citation type="submission" date="2014-02" db="EMBL/GenBank/DDBJ databases">
        <authorList>
            <person name="Genoscope - CEA"/>
        </authorList>
    </citation>
    <scope>NUCLEOTIDE SEQUENCE</scope>
    <source>
        <strain evidence="11">LS3</strain>
    </source>
</reference>
<dbReference type="InterPro" id="IPR015422">
    <property type="entry name" value="PyrdxlP-dep_Trfase_small"/>
</dbReference>
<evidence type="ECO:0000256" key="8">
    <source>
        <dbReference type="ARBA" id="ARBA00066573"/>
    </source>
</evidence>
<dbReference type="PhylomeDB" id="A0A060TFV3"/>
<dbReference type="GO" id="GO:0005829">
    <property type="term" value="C:cytosol"/>
    <property type="evidence" value="ECO:0007669"/>
    <property type="project" value="TreeGrafter"/>
</dbReference>
<dbReference type="PANTHER" id="PTHR48097">
    <property type="entry name" value="L-THREONINE ALDOLASE-RELATED"/>
    <property type="match status" value="1"/>
</dbReference>
<dbReference type="InterPro" id="IPR015421">
    <property type="entry name" value="PyrdxlP-dep_Trfase_major"/>
</dbReference>
<sequence length="367" mass="39916">MTQQQSPAHNDFRSDTFTTPTPAMLEAMMRATHGDSVYGEDETTNRFERKVADLAGKEAAVFCVSGTLSNQLALRTHLHQPPHSILCDFRAHVYTCEAAGLAVLSQAMVTPVRPKNGVYLTVEDVKRQIILGEDIHTAPTKVISLENTLGGTIMPIEEIRKISEFARQHGIKMHLDGARLWNASAATDVTIKEYCQYFDTVSLCISKGLGAPVGSVLVGPEEFIKKATWIKKQQGGGIRQAGLLAAAADVAIEQVWPTMKDTHAKAAHLGKAIEAMGIPLQLPVQTNFVFMDAAAAKLDTGLLNEISAKHGVKTMGPRIVLHHQITDESIEKLKAAIFETLETSRAQGFKGGAECRSGYQQQMNADD</sequence>
<evidence type="ECO:0000256" key="9">
    <source>
        <dbReference type="PIRSR" id="PIRSR017617-1"/>
    </source>
</evidence>
<feature type="domain" description="Aromatic amino acid beta-eliminating lyase/threonine aldolase" evidence="10">
    <location>
        <begin position="11"/>
        <end position="295"/>
    </location>
</feature>
<comment type="catalytic activity">
    <reaction evidence="5">
        <text>L-threonine = acetaldehyde + glycine</text>
        <dbReference type="Rhea" id="RHEA:19625"/>
        <dbReference type="ChEBI" id="CHEBI:15343"/>
        <dbReference type="ChEBI" id="CHEBI:57305"/>
        <dbReference type="ChEBI" id="CHEBI:57926"/>
        <dbReference type="EC" id="4.1.2.48"/>
    </reaction>
</comment>
<feature type="modified residue" description="N6-(pyridoxal phosphate)lysine" evidence="9">
    <location>
        <position position="207"/>
    </location>
</feature>
<reference evidence="11" key="2">
    <citation type="submission" date="2014-06" db="EMBL/GenBank/DDBJ databases">
        <title>The complete genome of Blastobotrys (Arxula) adeninivorans LS3 - a yeast of biotechnological interest.</title>
        <authorList>
            <person name="Kunze G."/>
            <person name="Gaillardin C."/>
            <person name="Czernicka M."/>
            <person name="Durrens P."/>
            <person name="Martin T."/>
            <person name="Boer E."/>
            <person name="Gabaldon T."/>
            <person name="Cruz J."/>
            <person name="Talla E."/>
            <person name="Marck C."/>
            <person name="Goffeau A."/>
            <person name="Barbe V."/>
            <person name="Baret P."/>
            <person name="Baronian K."/>
            <person name="Beier S."/>
            <person name="Bleykasten C."/>
            <person name="Bode R."/>
            <person name="Casaregola S."/>
            <person name="Despons L."/>
            <person name="Fairhead C."/>
            <person name="Giersberg M."/>
            <person name="Gierski P."/>
            <person name="Hahnel U."/>
            <person name="Hartmann A."/>
            <person name="Jankowska D."/>
            <person name="Jubin C."/>
            <person name="Jung P."/>
            <person name="Lafontaine I."/>
            <person name="Leh-Louis V."/>
            <person name="Lemaire M."/>
            <person name="Marcet-Houben M."/>
            <person name="Mascher M."/>
            <person name="Morel G."/>
            <person name="Richard G.-F."/>
            <person name="Riechen J."/>
            <person name="Sacerdot C."/>
            <person name="Sarkar A."/>
            <person name="Savel G."/>
            <person name="Schacherer J."/>
            <person name="Sherman D."/>
            <person name="Straub M.-L."/>
            <person name="Stein N."/>
            <person name="Thierry A."/>
            <person name="Trautwein-Schult A."/>
            <person name="Westhof E."/>
            <person name="Worch S."/>
            <person name="Dujon B."/>
            <person name="Souciet J.-L."/>
            <person name="Wincker P."/>
            <person name="Scholz U."/>
            <person name="Neuveglise N."/>
        </authorList>
    </citation>
    <scope>NUCLEOTIDE SEQUENCE</scope>
    <source>
        <strain evidence="11">LS3</strain>
    </source>
</reference>
<keyword evidence="4" id="KW-0456">Lyase</keyword>
<evidence type="ECO:0000256" key="4">
    <source>
        <dbReference type="ARBA" id="ARBA00023239"/>
    </source>
</evidence>
<dbReference type="Gene3D" id="3.40.640.10">
    <property type="entry name" value="Type I PLP-dependent aspartate aminotransferase-like (Major domain)"/>
    <property type="match status" value="1"/>
</dbReference>
<dbReference type="InterPro" id="IPR001597">
    <property type="entry name" value="ArAA_b-elim_lyase/Thr_aldolase"/>
</dbReference>